<dbReference type="Pfam" id="PF12867">
    <property type="entry name" value="DinB_2"/>
    <property type="match status" value="1"/>
</dbReference>
<feature type="domain" description="DinB-like" evidence="2">
    <location>
        <begin position="17"/>
        <end position="178"/>
    </location>
</feature>
<dbReference type="EMBL" id="JACIBY010000003">
    <property type="protein sequence ID" value="MBB3837701.1"/>
    <property type="molecule type" value="Genomic_DNA"/>
</dbReference>
<proteinExistence type="predicted"/>
<evidence type="ECO:0000313" key="4">
    <source>
        <dbReference type="Proteomes" id="UP000541352"/>
    </source>
</evidence>
<sequence length="196" mass="22393">MATIQHYELIEQLENRIERHLEEAIHSLQNLPEKVLLQPASNGGWSIAQCLEHLNTYGDYYLPQIKSGLEKAQKSSPSTHFQSSWLGAYFIKMMEPETGKKKYKASKGHIPAPNLDAYATVARFIQQQEELLSYVKQAKSVNLNNIQIPISITRLIRLKLGDVFQFMIAHDERHLQQAFRNLPQGALPTPSVSKQR</sequence>
<evidence type="ECO:0000313" key="3">
    <source>
        <dbReference type="EMBL" id="MBB3837701.1"/>
    </source>
</evidence>
<comment type="caution">
    <text evidence="3">The sequence shown here is derived from an EMBL/GenBank/DDBJ whole genome shotgun (WGS) entry which is preliminary data.</text>
</comment>
<evidence type="ECO:0000256" key="1">
    <source>
        <dbReference type="SAM" id="Coils"/>
    </source>
</evidence>
<accession>A0A7W5ZL01</accession>
<keyword evidence="1" id="KW-0175">Coiled coil</keyword>
<protein>
    <recommendedName>
        <fullName evidence="2">DinB-like domain-containing protein</fullName>
    </recommendedName>
</protein>
<dbReference type="InterPro" id="IPR024775">
    <property type="entry name" value="DinB-like"/>
</dbReference>
<keyword evidence="4" id="KW-1185">Reference proteome</keyword>
<feature type="coiled-coil region" evidence="1">
    <location>
        <begin position="3"/>
        <end position="30"/>
    </location>
</feature>
<evidence type="ECO:0000259" key="2">
    <source>
        <dbReference type="Pfam" id="PF12867"/>
    </source>
</evidence>
<dbReference type="AlphaFoldDB" id="A0A7W5ZL01"/>
<dbReference type="InterPro" id="IPR034660">
    <property type="entry name" value="DinB/YfiT-like"/>
</dbReference>
<dbReference type="Proteomes" id="UP000541352">
    <property type="component" value="Unassembled WGS sequence"/>
</dbReference>
<dbReference type="Gene3D" id="1.20.120.450">
    <property type="entry name" value="dinb family like domain"/>
    <property type="match status" value="1"/>
</dbReference>
<dbReference type="RefSeq" id="WP_183972454.1">
    <property type="nucleotide sequence ID" value="NZ_JACIBY010000003.1"/>
</dbReference>
<reference evidence="3 4" key="1">
    <citation type="submission" date="2020-08" db="EMBL/GenBank/DDBJ databases">
        <title>Genomic Encyclopedia of Type Strains, Phase IV (KMG-IV): sequencing the most valuable type-strain genomes for metagenomic binning, comparative biology and taxonomic classification.</title>
        <authorList>
            <person name="Goeker M."/>
        </authorList>
    </citation>
    <scope>NUCLEOTIDE SEQUENCE [LARGE SCALE GENOMIC DNA]</scope>
    <source>
        <strain evidence="3 4">DSM 17976</strain>
    </source>
</reference>
<dbReference type="SUPFAM" id="SSF109854">
    <property type="entry name" value="DinB/YfiT-like putative metalloenzymes"/>
    <property type="match status" value="1"/>
</dbReference>
<name>A0A7W5ZL01_9BACT</name>
<organism evidence="3 4">
    <name type="scientific">Runella defluvii</name>
    <dbReference type="NCBI Taxonomy" id="370973"/>
    <lineage>
        <taxon>Bacteria</taxon>
        <taxon>Pseudomonadati</taxon>
        <taxon>Bacteroidota</taxon>
        <taxon>Cytophagia</taxon>
        <taxon>Cytophagales</taxon>
        <taxon>Spirosomataceae</taxon>
        <taxon>Runella</taxon>
    </lineage>
</organism>
<gene>
    <name evidence="3" type="ORF">FHS57_001698</name>
</gene>